<keyword evidence="2" id="KW-1185">Reference proteome</keyword>
<dbReference type="AlphaFoldDB" id="A0A101T100"/>
<dbReference type="Proteomes" id="UP000052982">
    <property type="component" value="Unassembled WGS sequence"/>
</dbReference>
<comment type="caution">
    <text evidence="1">The sequence shown here is derived from an EMBL/GenBank/DDBJ whole genome shotgun (WGS) entry which is preliminary data.</text>
</comment>
<name>A0A101T100_9ACTN</name>
<gene>
    <name evidence="1" type="ORF">AQJ64_16640</name>
</gene>
<accession>A0A101T100</accession>
<sequence>MGRFSRYAAHTTSVLSAGTAGRRPPLLPLASAARSPSYISSRCTSRWSSPAAVRVCTMNFTVDSSSPVRGWRAVRSIAENAPSWMRSARRNISEMCMVSPGRAYVSSSRNFGRWRG</sequence>
<evidence type="ECO:0000313" key="1">
    <source>
        <dbReference type="EMBL" id="KUN83750.1"/>
    </source>
</evidence>
<evidence type="ECO:0000313" key="2">
    <source>
        <dbReference type="Proteomes" id="UP000052982"/>
    </source>
</evidence>
<proteinExistence type="predicted"/>
<protein>
    <submittedName>
        <fullName evidence="1">Uncharacterized protein</fullName>
    </submittedName>
</protein>
<reference evidence="1 2" key="1">
    <citation type="submission" date="2015-10" db="EMBL/GenBank/DDBJ databases">
        <title>Draft genome sequence of Streptomyces griseoruber DSM 40281, type strain for the species Streptomyces griseoruber.</title>
        <authorList>
            <person name="Ruckert C."/>
            <person name="Winkler A."/>
            <person name="Kalinowski J."/>
            <person name="Kampfer P."/>
            <person name="Glaeser S."/>
        </authorList>
    </citation>
    <scope>NUCLEOTIDE SEQUENCE [LARGE SCALE GENOMIC DNA]</scope>
    <source>
        <strain evidence="1 2">DSM 40281</strain>
    </source>
</reference>
<dbReference type="EMBL" id="LMWW01000020">
    <property type="protein sequence ID" value="KUN83750.1"/>
    <property type="molecule type" value="Genomic_DNA"/>
</dbReference>
<organism evidence="1 2">
    <name type="scientific">Streptomyces griseoruber</name>
    <dbReference type="NCBI Taxonomy" id="1943"/>
    <lineage>
        <taxon>Bacteria</taxon>
        <taxon>Bacillati</taxon>
        <taxon>Actinomycetota</taxon>
        <taxon>Actinomycetes</taxon>
        <taxon>Kitasatosporales</taxon>
        <taxon>Streptomycetaceae</taxon>
        <taxon>Streptomyces</taxon>
    </lineage>
</organism>